<dbReference type="Pfam" id="PF09917">
    <property type="entry name" value="DUF2147"/>
    <property type="match status" value="1"/>
</dbReference>
<dbReference type="PANTHER" id="PTHR36919">
    <property type="entry name" value="BLR1215 PROTEIN"/>
    <property type="match status" value="1"/>
</dbReference>
<dbReference type="InterPro" id="IPR019223">
    <property type="entry name" value="DUF2147"/>
</dbReference>
<reference evidence="3 4" key="1">
    <citation type="submission" date="2018-06" db="EMBL/GenBank/DDBJ databases">
        <authorList>
            <consortium name="Pathogen Informatics"/>
            <person name="Doyle S."/>
        </authorList>
    </citation>
    <scope>NUCLEOTIDE SEQUENCE [LARGE SCALE GENOMIC DNA]</scope>
    <source>
        <strain evidence="3 4">NCTC10526</strain>
    </source>
</reference>
<gene>
    <name evidence="3" type="ORF">NCTC10526_01864</name>
</gene>
<feature type="domain" description="DUF2147" evidence="2">
    <location>
        <begin position="36"/>
        <end position="152"/>
    </location>
</feature>
<sequence length="153" mass="16425">MNTGATMKTFTKSLLLTAGLAIGFSASAADQLNNTKWTTYNDSGKPDAVIQFSESNGKLSAKIVEVLDPRAGSKTVCDTCKGKFKNKPLTGATVLWDLKADPKNPNKYEGGKGIEPETGMTFSGKAELNGNTLKLRGYKGVSFIGKTRTLKRR</sequence>
<evidence type="ECO:0000259" key="2">
    <source>
        <dbReference type="Pfam" id="PF09917"/>
    </source>
</evidence>
<feature type="chain" id="PRO_5016614937" evidence="1">
    <location>
        <begin position="29"/>
        <end position="153"/>
    </location>
</feature>
<evidence type="ECO:0000313" key="4">
    <source>
        <dbReference type="Proteomes" id="UP000254123"/>
    </source>
</evidence>
<keyword evidence="1" id="KW-0732">Signal</keyword>
<evidence type="ECO:0000313" key="3">
    <source>
        <dbReference type="EMBL" id="SUD91501.1"/>
    </source>
</evidence>
<name>A0A379LM41_9GAMM</name>
<accession>A0A379LM41</accession>
<dbReference type="AlphaFoldDB" id="A0A379LM41"/>
<dbReference type="Proteomes" id="UP000254123">
    <property type="component" value="Unassembled WGS sequence"/>
</dbReference>
<dbReference type="Gene3D" id="2.40.128.520">
    <property type="match status" value="1"/>
</dbReference>
<dbReference type="PANTHER" id="PTHR36919:SF3">
    <property type="entry name" value="BLL5882 PROTEIN"/>
    <property type="match status" value="1"/>
</dbReference>
<dbReference type="EMBL" id="UGVC01000001">
    <property type="protein sequence ID" value="SUD91501.1"/>
    <property type="molecule type" value="Genomic_DNA"/>
</dbReference>
<proteinExistence type="predicted"/>
<feature type="signal peptide" evidence="1">
    <location>
        <begin position="1"/>
        <end position="28"/>
    </location>
</feature>
<protein>
    <submittedName>
        <fullName evidence="3">Uncharacterized protein conserved in bacteria</fullName>
    </submittedName>
</protein>
<evidence type="ECO:0000256" key="1">
    <source>
        <dbReference type="SAM" id="SignalP"/>
    </source>
</evidence>
<keyword evidence="4" id="KW-1185">Reference proteome</keyword>
<organism evidence="3 4">
    <name type="scientific">Psychrobacter phenylpyruvicus</name>
    <dbReference type="NCBI Taxonomy" id="29432"/>
    <lineage>
        <taxon>Bacteria</taxon>
        <taxon>Pseudomonadati</taxon>
        <taxon>Pseudomonadota</taxon>
        <taxon>Gammaproteobacteria</taxon>
        <taxon>Moraxellales</taxon>
        <taxon>Moraxellaceae</taxon>
        <taxon>Psychrobacter</taxon>
    </lineage>
</organism>